<protein>
    <recommendedName>
        <fullName evidence="5">Lipoprotein</fullName>
    </recommendedName>
</protein>
<feature type="compositionally biased region" description="Basic and acidic residues" evidence="1">
    <location>
        <begin position="24"/>
        <end position="35"/>
    </location>
</feature>
<evidence type="ECO:0000313" key="4">
    <source>
        <dbReference type="Proteomes" id="UP000217083"/>
    </source>
</evidence>
<proteinExistence type="predicted"/>
<sequence>MTKRFMILSIAFLLLLLSACSNASEKEAQNENPKEGEEETNEDATKDEDDQPNNEDDSGKKNEEEANNKPVKPIVIDFDETLNTITVNGVRIGDTIDTVESLIGEPLKVDYDEAFSIHTYEFPDASYAERLVLIFEQEILVEIAASTSKEGNLVTKKLIRKFPGVFFMATQVVTDYENIQARYALLLSEDEVIVVDTREEDGEIRNFFYVTPAYYYGMGDVNGTNYFKNKEYFTQVSKDLLLNY</sequence>
<name>A0A263BRC7_9BACI</name>
<gene>
    <name evidence="3" type="ORF">CIB95_12630</name>
</gene>
<keyword evidence="2" id="KW-0732">Signal</keyword>
<comment type="caution">
    <text evidence="3">The sequence shown here is derived from an EMBL/GenBank/DDBJ whole genome shotgun (WGS) entry which is preliminary data.</text>
</comment>
<evidence type="ECO:0000256" key="1">
    <source>
        <dbReference type="SAM" id="MobiDB-lite"/>
    </source>
</evidence>
<accession>A0A263BRC7</accession>
<dbReference type="PROSITE" id="PS51257">
    <property type="entry name" value="PROKAR_LIPOPROTEIN"/>
    <property type="match status" value="1"/>
</dbReference>
<feature type="chain" id="PRO_5011972286" description="Lipoprotein" evidence="2">
    <location>
        <begin position="24"/>
        <end position="244"/>
    </location>
</feature>
<feature type="compositionally biased region" description="Acidic residues" evidence="1">
    <location>
        <begin position="36"/>
        <end position="56"/>
    </location>
</feature>
<feature type="region of interest" description="Disordered" evidence="1">
    <location>
        <begin position="23"/>
        <end position="73"/>
    </location>
</feature>
<reference evidence="4" key="1">
    <citation type="submission" date="2017-08" db="EMBL/GenBank/DDBJ databases">
        <authorList>
            <person name="Huang Z."/>
        </authorList>
    </citation>
    <scope>NUCLEOTIDE SEQUENCE [LARGE SCALE GENOMIC DNA]</scope>
    <source>
        <strain evidence="4">SA5d-4</strain>
    </source>
</reference>
<feature type="signal peptide" evidence="2">
    <location>
        <begin position="1"/>
        <end position="23"/>
    </location>
</feature>
<dbReference type="RefSeq" id="WP_094925718.1">
    <property type="nucleotide sequence ID" value="NZ_NPIA01000007.1"/>
</dbReference>
<keyword evidence="4" id="KW-1185">Reference proteome</keyword>
<dbReference type="Proteomes" id="UP000217083">
    <property type="component" value="Unassembled WGS sequence"/>
</dbReference>
<feature type="compositionally biased region" description="Basic and acidic residues" evidence="1">
    <location>
        <begin position="57"/>
        <end position="67"/>
    </location>
</feature>
<evidence type="ECO:0000313" key="3">
    <source>
        <dbReference type="EMBL" id="OZM56263.1"/>
    </source>
</evidence>
<dbReference type="AlphaFoldDB" id="A0A263BRC7"/>
<reference evidence="3 4" key="2">
    <citation type="submission" date="2017-09" db="EMBL/GenBank/DDBJ databases">
        <title>Bacillus patelloidae sp. nov., isolated from the intestinal tract of a marine limpet.</title>
        <authorList>
            <person name="Liu R."/>
            <person name="Dong C."/>
            <person name="Shao Z."/>
        </authorList>
    </citation>
    <scope>NUCLEOTIDE SEQUENCE [LARGE SCALE GENOMIC DNA]</scope>
    <source>
        <strain evidence="3 4">SA5d-4</strain>
    </source>
</reference>
<organism evidence="3 4">
    <name type="scientific">Lottiidibacillus patelloidae</name>
    <dbReference type="NCBI Taxonomy" id="2670334"/>
    <lineage>
        <taxon>Bacteria</taxon>
        <taxon>Bacillati</taxon>
        <taxon>Bacillota</taxon>
        <taxon>Bacilli</taxon>
        <taxon>Bacillales</taxon>
        <taxon>Bacillaceae</taxon>
        <taxon>Lottiidibacillus</taxon>
    </lineage>
</organism>
<dbReference type="EMBL" id="NPIA01000007">
    <property type="protein sequence ID" value="OZM56263.1"/>
    <property type="molecule type" value="Genomic_DNA"/>
</dbReference>
<evidence type="ECO:0008006" key="5">
    <source>
        <dbReference type="Google" id="ProtNLM"/>
    </source>
</evidence>
<evidence type="ECO:0000256" key="2">
    <source>
        <dbReference type="SAM" id="SignalP"/>
    </source>
</evidence>